<sequence length="399" mass="44893">MITDYRSPPSGLTSADESLVNELNTFFARFEATSSSANANSANGAIGTSNGACAEPTLGQRPLIITESDMWRVFKRVNTRNVAGPDGLKACSNQVASVFTNIFNLSLTLGIVPSSFKRSIIIPVLRKPRPSSLNDYRPVALTSVVMKCFEKLVRDFITSSLPATMNPLQFAYRQNRSTDDAIAHLLHTRPTWTKRGTDHNQYGWATVSHPSSPSALELLRVVLGPLLCSLYTYDCMATSSSTTIVKFTADTIVMGLISDNDERAYLEEIKLLENWCQENNLLLNVSQTKELIVDCSKKQEWHYQPVRINGTTEERIDRFRFLGIHISQDLSWSCHTNSLAKKARQCLYDLRCLRDFRLPSKVLRNFYTCTIESILMGNITAWFGNSTKQDRQALQRVVR</sequence>
<dbReference type="InterPro" id="IPR015095">
    <property type="entry name" value="AlkB_hom8_N"/>
</dbReference>
<evidence type="ECO:0000313" key="2">
    <source>
        <dbReference type="EMBL" id="KAK1788662.1"/>
    </source>
</evidence>
<comment type="caution">
    <text evidence="2">The sequence shown here is derived from an EMBL/GenBank/DDBJ whole genome shotgun (WGS) entry which is preliminary data.</text>
</comment>
<proteinExistence type="predicted"/>
<dbReference type="GO" id="GO:0016706">
    <property type="term" value="F:2-oxoglutarate-dependent dioxygenase activity"/>
    <property type="evidence" value="ECO:0007669"/>
    <property type="project" value="InterPro"/>
</dbReference>
<name>A0AAD8YX55_9TELE</name>
<accession>A0AAD8YX55</accession>
<reference evidence="2" key="1">
    <citation type="submission" date="2023-03" db="EMBL/GenBank/DDBJ databases">
        <title>Electrophorus voltai genome.</title>
        <authorList>
            <person name="Bian C."/>
        </authorList>
    </citation>
    <scope>NUCLEOTIDE SEQUENCE</scope>
    <source>
        <strain evidence="2">CB-2022</strain>
        <tissue evidence="2">Muscle</tissue>
    </source>
</reference>
<keyword evidence="3" id="KW-1185">Reference proteome</keyword>
<organism evidence="2 3">
    <name type="scientific">Electrophorus voltai</name>
    <dbReference type="NCBI Taxonomy" id="2609070"/>
    <lineage>
        <taxon>Eukaryota</taxon>
        <taxon>Metazoa</taxon>
        <taxon>Chordata</taxon>
        <taxon>Craniata</taxon>
        <taxon>Vertebrata</taxon>
        <taxon>Euteleostomi</taxon>
        <taxon>Actinopterygii</taxon>
        <taxon>Neopterygii</taxon>
        <taxon>Teleostei</taxon>
        <taxon>Ostariophysi</taxon>
        <taxon>Gymnotiformes</taxon>
        <taxon>Gymnotoidei</taxon>
        <taxon>Gymnotidae</taxon>
        <taxon>Electrophorus</taxon>
    </lineage>
</organism>
<gene>
    <name evidence="2" type="ORF">P4O66_002484</name>
</gene>
<dbReference type="Pfam" id="PF09004">
    <property type="entry name" value="ALKBH8_N"/>
    <property type="match status" value="1"/>
</dbReference>
<dbReference type="PANTHER" id="PTHR47510">
    <property type="entry name" value="REVERSE TRANSCRIPTASE DOMAIN-CONTAINING PROTEIN"/>
    <property type="match status" value="1"/>
</dbReference>
<evidence type="ECO:0000259" key="1">
    <source>
        <dbReference type="Pfam" id="PF09004"/>
    </source>
</evidence>
<dbReference type="Proteomes" id="UP001239994">
    <property type="component" value="Unassembled WGS sequence"/>
</dbReference>
<evidence type="ECO:0000313" key="3">
    <source>
        <dbReference type="Proteomes" id="UP001239994"/>
    </source>
</evidence>
<feature type="domain" description="Alkylated DNA repair protein AlkB homologue 8 N-terminal" evidence="1">
    <location>
        <begin position="332"/>
        <end position="373"/>
    </location>
</feature>
<dbReference type="AlphaFoldDB" id="A0AAD8YX55"/>
<protein>
    <recommendedName>
        <fullName evidence="1">Alkylated DNA repair protein AlkB homologue 8 N-terminal domain-containing protein</fullName>
    </recommendedName>
</protein>
<dbReference type="EMBL" id="JAROKS010000022">
    <property type="protein sequence ID" value="KAK1788662.1"/>
    <property type="molecule type" value="Genomic_DNA"/>
</dbReference>
<dbReference type="GO" id="GO:0008168">
    <property type="term" value="F:methyltransferase activity"/>
    <property type="evidence" value="ECO:0007669"/>
    <property type="project" value="InterPro"/>
</dbReference>
<dbReference type="PANTHER" id="PTHR47510:SF3">
    <property type="entry name" value="ENDO_EXONUCLEASE_PHOSPHATASE DOMAIN-CONTAINING PROTEIN"/>
    <property type="match status" value="1"/>
</dbReference>
<dbReference type="CDD" id="cd01650">
    <property type="entry name" value="RT_nLTR_like"/>
    <property type="match status" value="1"/>
</dbReference>